<feature type="non-terminal residue" evidence="11">
    <location>
        <position position="467"/>
    </location>
</feature>
<reference evidence="11 12" key="1">
    <citation type="submission" date="2020-01" db="EMBL/GenBank/DDBJ databases">
        <authorList>
            <consortium name="DOE Joint Genome Institute"/>
            <person name="Haridas S."/>
            <person name="Albert R."/>
            <person name="Binder M."/>
            <person name="Bloem J."/>
            <person name="Labutti K."/>
            <person name="Salamov A."/>
            <person name="Andreopoulos B."/>
            <person name="Baker S.E."/>
            <person name="Barry K."/>
            <person name="Bills G."/>
            <person name="Bluhm B.H."/>
            <person name="Cannon C."/>
            <person name="Castanera R."/>
            <person name="Culley D.E."/>
            <person name="Daum C."/>
            <person name="Ezra D."/>
            <person name="Gonzalez J.B."/>
            <person name="Henrissat B."/>
            <person name="Kuo A."/>
            <person name="Liang C."/>
            <person name="Lipzen A."/>
            <person name="Lutzoni F."/>
            <person name="Magnuson J."/>
            <person name="Mondo S."/>
            <person name="Nolan M."/>
            <person name="Ohm R."/>
            <person name="Pangilinan J."/>
            <person name="Park H.-J.H."/>
            <person name="Ramirez L."/>
            <person name="Alfaro M."/>
            <person name="Sun H."/>
            <person name="Tritt A."/>
            <person name="Yoshinaga Y."/>
            <person name="Zwiers L.-H.L."/>
            <person name="Turgeon B.G."/>
            <person name="Goodwin S.B."/>
            <person name="Spatafora J.W."/>
            <person name="Crous P.W."/>
            <person name="Grigoriev I.V."/>
        </authorList>
    </citation>
    <scope>NUCLEOTIDE SEQUENCE [LARGE SCALE GENOMIC DNA]</scope>
    <source>
        <strain evidence="11 12">CBS 611.86</strain>
    </source>
</reference>
<proteinExistence type="predicted"/>
<evidence type="ECO:0000256" key="1">
    <source>
        <dbReference type="ARBA" id="ARBA00004586"/>
    </source>
</evidence>
<keyword evidence="8 9" id="KW-0472">Membrane</keyword>
<protein>
    <submittedName>
        <fullName evidence="11">Putative integral membrane protein conserved region-domain-containing protein</fullName>
    </submittedName>
</protein>
<evidence type="ECO:0000259" key="10">
    <source>
        <dbReference type="PROSITE" id="PS51847"/>
    </source>
</evidence>
<dbReference type="GO" id="GO:0032865">
    <property type="term" value="C:ERMES complex"/>
    <property type="evidence" value="ECO:0007669"/>
    <property type="project" value="TreeGrafter"/>
</dbReference>
<keyword evidence="5 9" id="KW-1133">Transmembrane helix</keyword>
<evidence type="ECO:0000256" key="8">
    <source>
        <dbReference type="ARBA" id="ARBA00023136"/>
    </source>
</evidence>
<evidence type="ECO:0000256" key="2">
    <source>
        <dbReference type="ARBA" id="ARBA00022448"/>
    </source>
</evidence>
<keyword evidence="3 9" id="KW-0812">Transmembrane</keyword>
<evidence type="ECO:0000256" key="9">
    <source>
        <dbReference type="SAM" id="Phobius"/>
    </source>
</evidence>
<dbReference type="SUPFAM" id="SSF50729">
    <property type="entry name" value="PH domain-like"/>
    <property type="match status" value="1"/>
</dbReference>
<dbReference type="CDD" id="cd21675">
    <property type="entry name" value="SMP_TEX2"/>
    <property type="match status" value="1"/>
</dbReference>
<evidence type="ECO:0000256" key="4">
    <source>
        <dbReference type="ARBA" id="ARBA00022824"/>
    </source>
</evidence>
<sequence>MALSLSLGVAYLMGGLTFLPLICLLILLHAYLTLPSKCKTDDNNYPSSAEQLKLTPHALDVAAGYFAVCREYVPGGINGKPPERITPTGTVAGIESPSVYQAMYKSIFDRNRYTAPSIDVGSGTSKRGRNVFYVVLRHGHLMLYDDAEELEVRHVISLAHYHLDIYSGGEAVPEGELYIKRNCIRLSQRIPVRTTPSDLKPFYFFSDNCSDKEDFYHAMLQSQQNNADSVGTPSSPLKFSTPDLVKLVQQLHASEDNLHTRWINALIGRLFLSLYKIPEVEEYIWTKITKKIARVNKPKLISSIRVQKVDMGTLPPFITNPKLRGLSVDGDLTIEADITYKGNFRLEISAIARIDLGSRIKPREVTLVLASILKSLEGHILIRIKAPPSNRIWVTFESTPKMEFALEPIVSTRQITYGVILRAIESRIREVVSETLVFPNWDDIPFFDTTKQKVRGGLWAENSGDAG</sequence>
<evidence type="ECO:0000256" key="5">
    <source>
        <dbReference type="ARBA" id="ARBA00022989"/>
    </source>
</evidence>
<name>A0A7C8I1Z8_9PLEO</name>
<evidence type="ECO:0000256" key="3">
    <source>
        <dbReference type="ARBA" id="ARBA00022692"/>
    </source>
</evidence>
<dbReference type="GO" id="GO:0008289">
    <property type="term" value="F:lipid binding"/>
    <property type="evidence" value="ECO:0007669"/>
    <property type="project" value="UniProtKB-KW"/>
</dbReference>
<dbReference type="Pfam" id="PF15413">
    <property type="entry name" value="PH_11"/>
    <property type="match status" value="1"/>
</dbReference>
<keyword evidence="4" id="KW-0256">Endoplasmic reticulum</keyword>
<dbReference type="AlphaFoldDB" id="A0A7C8I1Z8"/>
<dbReference type="Proteomes" id="UP000481861">
    <property type="component" value="Unassembled WGS sequence"/>
</dbReference>
<evidence type="ECO:0000313" key="12">
    <source>
        <dbReference type="Proteomes" id="UP000481861"/>
    </source>
</evidence>
<dbReference type="PANTHER" id="PTHR13466:SF19">
    <property type="entry name" value="NUCLEUS-VACUOLE JUNCTION PROTEIN 2"/>
    <property type="match status" value="1"/>
</dbReference>
<organism evidence="11 12">
    <name type="scientific">Massariosphaeria phaeospora</name>
    <dbReference type="NCBI Taxonomy" id="100035"/>
    <lineage>
        <taxon>Eukaryota</taxon>
        <taxon>Fungi</taxon>
        <taxon>Dikarya</taxon>
        <taxon>Ascomycota</taxon>
        <taxon>Pezizomycotina</taxon>
        <taxon>Dothideomycetes</taxon>
        <taxon>Pleosporomycetidae</taxon>
        <taxon>Pleosporales</taxon>
        <taxon>Pleosporales incertae sedis</taxon>
        <taxon>Massariosphaeria</taxon>
    </lineage>
</organism>
<dbReference type="PROSITE" id="PS51847">
    <property type="entry name" value="SMP"/>
    <property type="match status" value="1"/>
</dbReference>
<dbReference type="GO" id="GO:0005789">
    <property type="term" value="C:endoplasmic reticulum membrane"/>
    <property type="evidence" value="ECO:0007669"/>
    <property type="project" value="UniProtKB-SubCell"/>
</dbReference>
<comment type="caution">
    <text evidence="11">The sequence shown here is derived from an EMBL/GenBank/DDBJ whole genome shotgun (WGS) entry which is preliminary data.</text>
</comment>
<dbReference type="PANTHER" id="PTHR13466">
    <property type="entry name" value="TEX2 PROTEIN-RELATED"/>
    <property type="match status" value="1"/>
</dbReference>
<keyword evidence="2" id="KW-0813">Transport</keyword>
<accession>A0A7C8I1Z8</accession>
<evidence type="ECO:0000313" key="11">
    <source>
        <dbReference type="EMBL" id="KAF2867186.1"/>
    </source>
</evidence>
<keyword evidence="12" id="KW-1185">Reference proteome</keyword>
<evidence type="ECO:0000256" key="6">
    <source>
        <dbReference type="ARBA" id="ARBA00023055"/>
    </source>
</evidence>
<evidence type="ECO:0000256" key="7">
    <source>
        <dbReference type="ARBA" id="ARBA00023121"/>
    </source>
</evidence>
<feature type="domain" description="SMP-LTD" evidence="10">
    <location>
        <begin position="256"/>
        <end position="447"/>
    </location>
</feature>
<keyword evidence="6" id="KW-0445">Lipid transport</keyword>
<gene>
    <name evidence="11" type="ORF">BDV95DRAFT_503301</name>
</gene>
<feature type="transmembrane region" description="Helical" evidence="9">
    <location>
        <begin position="7"/>
        <end position="32"/>
    </location>
</feature>
<dbReference type="EMBL" id="JAADJZ010000024">
    <property type="protein sequence ID" value="KAF2867186.1"/>
    <property type="molecule type" value="Genomic_DNA"/>
</dbReference>
<comment type="subcellular location">
    <subcellularLocation>
        <location evidence="1">Endoplasmic reticulum membrane</location>
    </subcellularLocation>
</comment>
<dbReference type="GO" id="GO:0015914">
    <property type="term" value="P:phospholipid transport"/>
    <property type="evidence" value="ECO:0007669"/>
    <property type="project" value="TreeGrafter"/>
</dbReference>
<keyword evidence="7" id="KW-0446">Lipid-binding</keyword>
<dbReference type="OrthoDB" id="26740at2759"/>
<dbReference type="InterPro" id="IPR031468">
    <property type="entry name" value="SMP_LBD"/>
</dbReference>
<dbReference type="GO" id="GO:1990456">
    <property type="term" value="P:mitochondrion-endoplasmic reticulum membrane tethering"/>
    <property type="evidence" value="ECO:0007669"/>
    <property type="project" value="TreeGrafter"/>
</dbReference>